<dbReference type="AlphaFoldDB" id="A0A918N4Y6"/>
<keyword evidence="1" id="KW-0812">Transmembrane</keyword>
<sequence>MKLKIRIAGLLFVTGIIAGVFSIVPAIDCPQYLTEAAKNNTEVIMGAVFQFIISLTYSGIAFLLYPILKKYDTSLALGFLTFRIIASTLLIIGTIVLLSILVLSEEFTKIPHKNTLNIEVLGNVLKMTRDYINHVFMILVLCTGNFLLYILVFKSKLLPQWFPIWGVVSTLLSAIASFLVLFQVIEIITTEYLILNAPTAIIELSFGMWLLFKGFDKKVLLVNE</sequence>
<protein>
    <recommendedName>
        <fullName evidence="4">DUF4386 domain-containing protein</fullName>
    </recommendedName>
</protein>
<dbReference type="RefSeq" id="WP_035088534.1">
    <property type="nucleotide sequence ID" value="NZ_BMWS01000036.1"/>
</dbReference>
<feature type="transmembrane region" description="Helical" evidence="1">
    <location>
        <begin position="131"/>
        <end position="152"/>
    </location>
</feature>
<reference evidence="2 3" key="1">
    <citation type="journal article" date="2014" name="Int. J. Syst. Evol. Microbiol.">
        <title>Complete genome sequence of Corynebacterium casei LMG S-19264T (=DSM 44701T), isolated from a smear-ripened cheese.</title>
        <authorList>
            <consortium name="US DOE Joint Genome Institute (JGI-PGF)"/>
            <person name="Walter F."/>
            <person name="Albersmeier A."/>
            <person name="Kalinowski J."/>
            <person name="Ruckert C."/>
        </authorList>
    </citation>
    <scope>NUCLEOTIDE SEQUENCE [LARGE SCALE GENOMIC DNA]</scope>
    <source>
        <strain evidence="2 3">KCTC 12285</strain>
    </source>
</reference>
<comment type="caution">
    <text evidence="2">The sequence shown here is derived from an EMBL/GenBank/DDBJ whole genome shotgun (WGS) entry which is preliminary data.</text>
</comment>
<evidence type="ECO:0000313" key="3">
    <source>
        <dbReference type="Proteomes" id="UP000601108"/>
    </source>
</evidence>
<evidence type="ECO:0000313" key="2">
    <source>
        <dbReference type="EMBL" id="GGX32863.1"/>
    </source>
</evidence>
<keyword evidence="1" id="KW-1133">Transmembrane helix</keyword>
<dbReference type="InterPro" id="IPR025495">
    <property type="entry name" value="DUF4386"/>
</dbReference>
<evidence type="ECO:0000256" key="1">
    <source>
        <dbReference type="SAM" id="Phobius"/>
    </source>
</evidence>
<evidence type="ECO:0008006" key="4">
    <source>
        <dbReference type="Google" id="ProtNLM"/>
    </source>
</evidence>
<dbReference type="EMBL" id="BMWS01000036">
    <property type="protein sequence ID" value="GGX32863.1"/>
    <property type="molecule type" value="Genomic_DNA"/>
</dbReference>
<accession>A0A918N4Y6</accession>
<feature type="transmembrane region" description="Helical" evidence="1">
    <location>
        <begin position="164"/>
        <end position="185"/>
    </location>
</feature>
<proteinExistence type="predicted"/>
<organism evidence="2 3">
    <name type="scientific">Aquimarina muelleri</name>
    <dbReference type="NCBI Taxonomy" id="279356"/>
    <lineage>
        <taxon>Bacteria</taxon>
        <taxon>Pseudomonadati</taxon>
        <taxon>Bacteroidota</taxon>
        <taxon>Flavobacteriia</taxon>
        <taxon>Flavobacteriales</taxon>
        <taxon>Flavobacteriaceae</taxon>
        <taxon>Aquimarina</taxon>
    </lineage>
</organism>
<feature type="transmembrane region" description="Helical" evidence="1">
    <location>
        <begin position="47"/>
        <end position="68"/>
    </location>
</feature>
<name>A0A918N4Y6_9FLAO</name>
<feature type="transmembrane region" description="Helical" evidence="1">
    <location>
        <begin position="191"/>
        <end position="212"/>
    </location>
</feature>
<keyword evidence="1" id="KW-0472">Membrane</keyword>
<gene>
    <name evidence="2" type="ORF">GCM10007384_37060</name>
</gene>
<keyword evidence="3" id="KW-1185">Reference proteome</keyword>
<dbReference type="Proteomes" id="UP000601108">
    <property type="component" value="Unassembled WGS sequence"/>
</dbReference>
<feature type="transmembrane region" description="Helical" evidence="1">
    <location>
        <begin position="80"/>
        <end position="103"/>
    </location>
</feature>
<dbReference type="Pfam" id="PF14329">
    <property type="entry name" value="DUF4386"/>
    <property type="match status" value="1"/>
</dbReference>
<feature type="transmembrane region" description="Helical" evidence="1">
    <location>
        <begin position="7"/>
        <end position="27"/>
    </location>
</feature>